<accession>A0ABX0VWJ5</accession>
<feature type="transmembrane region" description="Helical" evidence="7">
    <location>
        <begin position="85"/>
        <end position="105"/>
    </location>
</feature>
<keyword evidence="4 7" id="KW-0812">Transmembrane</keyword>
<feature type="domain" description="MgtC/SapB/SrpB/YhiD N-terminal" evidence="8">
    <location>
        <begin position="25"/>
        <end position="154"/>
    </location>
</feature>
<evidence type="ECO:0000313" key="10">
    <source>
        <dbReference type="Proteomes" id="UP000709466"/>
    </source>
</evidence>
<keyword evidence="3" id="KW-1003">Cell membrane</keyword>
<comment type="similarity">
    <text evidence="2 7">Belongs to the MgtC/SapB family.</text>
</comment>
<organism evidence="9 10">
    <name type="scientific">Marivivens donghaensis</name>
    <dbReference type="NCBI Taxonomy" id="1699413"/>
    <lineage>
        <taxon>Bacteria</taxon>
        <taxon>Pseudomonadati</taxon>
        <taxon>Pseudomonadota</taxon>
        <taxon>Alphaproteobacteria</taxon>
        <taxon>Rhodobacterales</taxon>
        <taxon>Paracoccaceae</taxon>
        <taxon>Marivivens group</taxon>
        <taxon>Marivivens</taxon>
    </lineage>
</organism>
<evidence type="ECO:0000259" key="8">
    <source>
        <dbReference type="Pfam" id="PF02308"/>
    </source>
</evidence>
<evidence type="ECO:0000256" key="7">
    <source>
        <dbReference type="RuleBase" id="RU365041"/>
    </source>
</evidence>
<evidence type="ECO:0000256" key="5">
    <source>
        <dbReference type="ARBA" id="ARBA00022989"/>
    </source>
</evidence>
<feature type="transmembrane region" description="Helical" evidence="7">
    <location>
        <begin position="48"/>
        <end position="65"/>
    </location>
</feature>
<dbReference type="Pfam" id="PF02308">
    <property type="entry name" value="MgtC"/>
    <property type="match status" value="1"/>
</dbReference>
<feature type="transmembrane region" description="Helical" evidence="7">
    <location>
        <begin position="117"/>
        <end position="150"/>
    </location>
</feature>
<protein>
    <recommendedName>
        <fullName evidence="7">Protein MgtC</fullName>
    </recommendedName>
</protein>
<keyword evidence="5 7" id="KW-1133">Transmembrane helix</keyword>
<feature type="transmembrane region" description="Helical" evidence="7">
    <location>
        <begin position="16"/>
        <end position="36"/>
    </location>
</feature>
<gene>
    <name evidence="9" type="ORF">HCZ30_07020</name>
</gene>
<dbReference type="PANTHER" id="PTHR33778:SF1">
    <property type="entry name" value="MAGNESIUM TRANSPORTER YHID-RELATED"/>
    <property type="match status" value="1"/>
</dbReference>
<keyword evidence="6 7" id="KW-0472">Membrane</keyword>
<dbReference type="InterPro" id="IPR049177">
    <property type="entry name" value="MgtC_SapB_SrpB_YhiD_N"/>
</dbReference>
<dbReference type="InterPro" id="IPR003416">
    <property type="entry name" value="MgtC/SapB/SrpB/YhiD_fam"/>
</dbReference>
<reference evidence="9 10" key="1">
    <citation type="submission" date="2020-03" db="EMBL/GenBank/DDBJ databases">
        <title>Bacterial isolates of synthetic phycosphere.</title>
        <authorList>
            <person name="Fu H."/>
            <person name="Moran M.A."/>
        </authorList>
    </citation>
    <scope>NUCLEOTIDE SEQUENCE [LARGE SCALE GENOMIC DNA]</scope>
    <source>
        <strain evidence="9 10">HF1</strain>
    </source>
</reference>
<dbReference type="PANTHER" id="PTHR33778">
    <property type="entry name" value="PROTEIN MGTC"/>
    <property type="match status" value="1"/>
</dbReference>
<evidence type="ECO:0000256" key="2">
    <source>
        <dbReference type="ARBA" id="ARBA00009298"/>
    </source>
</evidence>
<evidence type="ECO:0000313" key="9">
    <source>
        <dbReference type="EMBL" id="NIY72184.1"/>
    </source>
</evidence>
<proteinExistence type="inferred from homology"/>
<keyword evidence="10" id="KW-1185">Reference proteome</keyword>
<evidence type="ECO:0000256" key="3">
    <source>
        <dbReference type="ARBA" id="ARBA00022475"/>
    </source>
</evidence>
<name>A0ABX0VWJ5_9RHOB</name>
<sequence>MFQAIIDELSNTFPEVPAQIAAIRLIAALTLGSIIGLERERKGKPAGLRTNMLVALAACLFILVSQELATMSFSNADVQLDPLRLIEAVTSGVAFLAAGIIFTSGGKVQNITTGASLWLSGAIGLACGTGQIPLAAMATFIVVVVLFVIGHLEKRVN</sequence>
<comment type="caution">
    <text evidence="9">The sequence shown here is derived from an EMBL/GenBank/DDBJ whole genome shotgun (WGS) entry which is preliminary data.</text>
</comment>
<evidence type="ECO:0000256" key="4">
    <source>
        <dbReference type="ARBA" id="ARBA00022692"/>
    </source>
</evidence>
<dbReference type="RefSeq" id="WP_167637575.1">
    <property type="nucleotide sequence ID" value="NZ_JAATOP010000004.1"/>
</dbReference>
<dbReference type="Proteomes" id="UP000709466">
    <property type="component" value="Unassembled WGS sequence"/>
</dbReference>
<evidence type="ECO:0000256" key="1">
    <source>
        <dbReference type="ARBA" id="ARBA00004651"/>
    </source>
</evidence>
<keyword evidence="7" id="KW-0997">Cell inner membrane</keyword>
<dbReference type="EMBL" id="JAATOP010000004">
    <property type="protein sequence ID" value="NIY72184.1"/>
    <property type="molecule type" value="Genomic_DNA"/>
</dbReference>
<comment type="subcellular location">
    <subcellularLocation>
        <location evidence="7">Cell inner membrane</location>
        <topology evidence="7">Multi-pass membrane protein</topology>
    </subcellularLocation>
    <subcellularLocation>
        <location evidence="1">Cell membrane</location>
        <topology evidence="1">Multi-pass membrane protein</topology>
    </subcellularLocation>
</comment>
<dbReference type="PRINTS" id="PR01837">
    <property type="entry name" value="MGTCSAPBPROT"/>
</dbReference>
<evidence type="ECO:0000256" key="6">
    <source>
        <dbReference type="ARBA" id="ARBA00023136"/>
    </source>
</evidence>